<dbReference type="HOGENOM" id="CLU_3077998_0_0_6"/>
<dbReference type="EMBL" id="ACKY01000095">
    <property type="protein sequence ID" value="EEV88286.1"/>
    <property type="molecule type" value="Genomic_DNA"/>
</dbReference>
<comment type="caution">
    <text evidence="1">The sequence shown here is derived from an EMBL/GenBank/DDBJ whole genome shotgun (WGS) entry which is preliminary data.</text>
</comment>
<dbReference type="Proteomes" id="UP000004870">
    <property type="component" value="Unassembled WGS sequence"/>
</dbReference>
<name>C8NAR5_CARH6</name>
<proteinExistence type="predicted"/>
<dbReference type="AlphaFoldDB" id="C8NAR5"/>
<keyword evidence="2" id="KW-1185">Reference proteome</keyword>
<reference evidence="1 2" key="1">
    <citation type="submission" date="2009-08" db="EMBL/GenBank/DDBJ databases">
        <authorList>
            <person name="Qin X."/>
            <person name="Bachman B."/>
            <person name="Battles P."/>
            <person name="Bell A."/>
            <person name="Bess C."/>
            <person name="Bickham C."/>
            <person name="Chaboub L."/>
            <person name="Chen D."/>
            <person name="Coyle M."/>
            <person name="Deiros D.R."/>
            <person name="Dinh H."/>
            <person name="Forbes L."/>
            <person name="Fowler G."/>
            <person name="Francisco L."/>
            <person name="Fu Q."/>
            <person name="Gubbala S."/>
            <person name="Hale W."/>
            <person name="Han Y."/>
            <person name="Hemphill L."/>
            <person name="Highlander S.K."/>
            <person name="Hirani K."/>
            <person name="Hogues M."/>
            <person name="Jackson L."/>
            <person name="Jakkamsetti A."/>
            <person name="Javaid M."/>
            <person name="Jiang H."/>
            <person name="Korchina V."/>
            <person name="Kovar C."/>
            <person name="Lara F."/>
            <person name="Lee S."/>
            <person name="Mata R."/>
            <person name="Mathew T."/>
            <person name="Moen C."/>
            <person name="Morales K."/>
            <person name="Munidasa M."/>
            <person name="Nazareth L."/>
            <person name="Ngo R."/>
            <person name="Nguyen L."/>
            <person name="Okwuonu G."/>
            <person name="Ongeri F."/>
            <person name="Patil S."/>
            <person name="Petrosino J."/>
            <person name="Pham C."/>
            <person name="Pham P."/>
            <person name="Pu L.-L."/>
            <person name="Puazo M."/>
            <person name="Raj R."/>
            <person name="Reid J."/>
            <person name="Rouhana J."/>
            <person name="Saada N."/>
            <person name="Shang Y."/>
            <person name="Simmons D."/>
            <person name="Thornton R."/>
            <person name="Warren J."/>
            <person name="Weissenberger G."/>
            <person name="Zhang J."/>
            <person name="Zhang L."/>
            <person name="Zhou C."/>
            <person name="Zhu D."/>
            <person name="Muzny D."/>
            <person name="Worley K."/>
            <person name="Gibbs R."/>
        </authorList>
    </citation>
    <scope>NUCLEOTIDE SEQUENCE [LARGE SCALE GENOMIC DNA]</scope>
    <source>
        <strain evidence="2">ATCC 15826 / DSM 8339 / NCTC 10426 / 6573</strain>
    </source>
</reference>
<organism evidence="1 2">
    <name type="scientific">Cardiobacterium hominis (strain ATCC 15826 / DSM 8339 / NCTC 10426 / 6573)</name>
    <dbReference type="NCBI Taxonomy" id="638300"/>
    <lineage>
        <taxon>Bacteria</taxon>
        <taxon>Pseudomonadati</taxon>
        <taxon>Pseudomonadota</taxon>
        <taxon>Gammaproteobacteria</taxon>
        <taxon>Cardiobacteriales</taxon>
        <taxon>Cardiobacteriaceae</taxon>
        <taxon>Cardiobacterium</taxon>
    </lineage>
</organism>
<evidence type="ECO:0000313" key="2">
    <source>
        <dbReference type="Proteomes" id="UP000004870"/>
    </source>
</evidence>
<protein>
    <submittedName>
        <fullName evidence="1">Uncharacterized protein</fullName>
    </submittedName>
</protein>
<gene>
    <name evidence="1" type="ORF">HMPREF0198_1593</name>
</gene>
<accession>C8NAR5</accession>
<evidence type="ECO:0000313" key="1">
    <source>
        <dbReference type="EMBL" id="EEV88286.1"/>
    </source>
</evidence>
<sequence length="52" mass="6275">MCEILMSPCGISYIKYLAKNIFVRFELQKNWCILFFSLPMKSFKLYDSQKTR</sequence>